<comment type="caution">
    <text evidence="1">The sequence shown here is derived from an EMBL/GenBank/DDBJ whole genome shotgun (WGS) entry which is preliminary data.</text>
</comment>
<dbReference type="Gene3D" id="3.40.50.300">
    <property type="entry name" value="P-loop containing nucleotide triphosphate hydrolases"/>
    <property type="match status" value="1"/>
</dbReference>
<name>A0A9D4HNZ6_DREPO</name>
<dbReference type="Proteomes" id="UP000828390">
    <property type="component" value="Unassembled WGS sequence"/>
</dbReference>
<evidence type="ECO:0000313" key="2">
    <source>
        <dbReference type="Proteomes" id="UP000828390"/>
    </source>
</evidence>
<dbReference type="AlphaFoldDB" id="A0A9D4HNZ6"/>
<accession>A0A9D4HNZ6</accession>
<gene>
    <name evidence="1" type="ORF">DPMN_050149</name>
</gene>
<sequence>MRGGHSILIFCPTKNWCESLAEQVARELYRLLRDPSLAVHKQPGILRKGVRSAKSNPPCFVQC</sequence>
<keyword evidence="2" id="KW-1185">Reference proteome</keyword>
<evidence type="ECO:0000313" key="1">
    <source>
        <dbReference type="EMBL" id="KAH3724333.1"/>
    </source>
</evidence>
<organism evidence="1 2">
    <name type="scientific">Dreissena polymorpha</name>
    <name type="common">Zebra mussel</name>
    <name type="synonym">Mytilus polymorpha</name>
    <dbReference type="NCBI Taxonomy" id="45954"/>
    <lineage>
        <taxon>Eukaryota</taxon>
        <taxon>Metazoa</taxon>
        <taxon>Spiralia</taxon>
        <taxon>Lophotrochozoa</taxon>
        <taxon>Mollusca</taxon>
        <taxon>Bivalvia</taxon>
        <taxon>Autobranchia</taxon>
        <taxon>Heteroconchia</taxon>
        <taxon>Euheterodonta</taxon>
        <taxon>Imparidentia</taxon>
        <taxon>Neoheterodontei</taxon>
        <taxon>Myida</taxon>
        <taxon>Dreissenoidea</taxon>
        <taxon>Dreissenidae</taxon>
        <taxon>Dreissena</taxon>
    </lineage>
</organism>
<dbReference type="EMBL" id="JAIWYP010000012">
    <property type="protein sequence ID" value="KAH3724333.1"/>
    <property type="molecule type" value="Genomic_DNA"/>
</dbReference>
<proteinExistence type="predicted"/>
<protein>
    <submittedName>
        <fullName evidence="1">Uncharacterized protein</fullName>
    </submittedName>
</protein>
<dbReference type="InterPro" id="IPR027417">
    <property type="entry name" value="P-loop_NTPase"/>
</dbReference>
<reference evidence="1" key="2">
    <citation type="submission" date="2020-11" db="EMBL/GenBank/DDBJ databases">
        <authorList>
            <person name="McCartney M.A."/>
            <person name="Auch B."/>
            <person name="Kono T."/>
            <person name="Mallez S."/>
            <person name="Becker A."/>
            <person name="Gohl D.M."/>
            <person name="Silverstein K.A.T."/>
            <person name="Koren S."/>
            <person name="Bechman K.B."/>
            <person name="Herman A."/>
            <person name="Abrahante J.E."/>
            <person name="Garbe J."/>
        </authorList>
    </citation>
    <scope>NUCLEOTIDE SEQUENCE</scope>
    <source>
        <strain evidence="1">Duluth1</strain>
        <tissue evidence="1">Whole animal</tissue>
    </source>
</reference>
<reference evidence="1" key="1">
    <citation type="journal article" date="2019" name="bioRxiv">
        <title>The Genome of the Zebra Mussel, Dreissena polymorpha: A Resource for Invasive Species Research.</title>
        <authorList>
            <person name="McCartney M.A."/>
            <person name="Auch B."/>
            <person name="Kono T."/>
            <person name="Mallez S."/>
            <person name="Zhang Y."/>
            <person name="Obille A."/>
            <person name="Becker A."/>
            <person name="Abrahante J.E."/>
            <person name="Garbe J."/>
            <person name="Badalamenti J.P."/>
            <person name="Herman A."/>
            <person name="Mangelson H."/>
            <person name="Liachko I."/>
            <person name="Sullivan S."/>
            <person name="Sone E.D."/>
            <person name="Koren S."/>
            <person name="Silverstein K.A.T."/>
            <person name="Beckman K.B."/>
            <person name="Gohl D.M."/>
        </authorList>
    </citation>
    <scope>NUCLEOTIDE SEQUENCE</scope>
    <source>
        <strain evidence="1">Duluth1</strain>
        <tissue evidence="1">Whole animal</tissue>
    </source>
</reference>